<dbReference type="CDD" id="cd00090">
    <property type="entry name" value="HTH_ARSR"/>
    <property type="match status" value="1"/>
</dbReference>
<dbReference type="GO" id="GO:0003700">
    <property type="term" value="F:DNA-binding transcription factor activity"/>
    <property type="evidence" value="ECO:0007669"/>
    <property type="project" value="InterPro"/>
</dbReference>
<organism evidence="5 6">
    <name type="scientific">Kutzneria buriramensis</name>
    <dbReference type="NCBI Taxonomy" id="1045776"/>
    <lineage>
        <taxon>Bacteria</taxon>
        <taxon>Bacillati</taxon>
        <taxon>Actinomycetota</taxon>
        <taxon>Actinomycetes</taxon>
        <taxon>Pseudonocardiales</taxon>
        <taxon>Pseudonocardiaceae</taxon>
        <taxon>Kutzneria</taxon>
    </lineage>
</organism>
<evidence type="ECO:0000256" key="1">
    <source>
        <dbReference type="ARBA" id="ARBA00023015"/>
    </source>
</evidence>
<keyword evidence="3" id="KW-0804">Transcription</keyword>
<dbReference type="EMBL" id="QUNO01000021">
    <property type="protein sequence ID" value="REH32571.1"/>
    <property type="molecule type" value="Genomic_DNA"/>
</dbReference>
<evidence type="ECO:0000313" key="6">
    <source>
        <dbReference type="Proteomes" id="UP000256269"/>
    </source>
</evidence>
<keyword evidence="6" id="KW-1185">Reference proteome</keyword>
<keyword evidence="1" id="KW-0805">Transcription regulation</keyword>
<dbReference type="NCBIfam" id="NF033788">
    <property type="entry name" value="HTH_metalloreg"/>
    <property type="match status" value="1"/>
</dbReference>
<evidence type="ECO:0000313" key="5">
    <source>
        <dbReference type="EMBL" id="REH32571.1"/>
    </source>
</evidence>
<dbReference type="InterPro" id="IPR036388">
    <property type="entry name" value="WH-like_DNA-bd_sf"/>
</dbReference>
<dbReference type="PRINTS" id="PR00778">
    <property type="entry name" value="HTHARSR"/>
</dbReference>
<evidence type="ECO:0000256" key="3">
    <source>
        <dbReference type="ARBA" id="ARBA00023163"/>
    </source>
</evidence>
<dbReference type="PANTHER" id="PTHR33154">
    <property type="entry name" value="TRANSCRIPTIONAL REGULATOR, ARSR FAMILY"/>
    <property type="match status" value="1"/>
</dbReference>
<keyword evidence="2 5" id="KW-0238">DNA-binding</keyword>
<dbReference type="InterPro" id="IPR036390">
    <property type="entry name" value="WH_DNA-bd_sf"/>
</dbReference>
<dbReference type="Proteomes" id="UP000256269">
    <property type="component" value="Unassembled WGS sequence"/>
</dbReference>
<evidence type="ECO:0000256" key="2">
    <source>
        <dbReference type="ARBA" id="ARBA00023125"/>
    </source>
</evidence>
<dbReference type="GO" id="GO:0003677">
    <property type="term" value="F:DNA binding"/>
    <property type="evidence" value="ECO:0007669"/>
    <property type="project" value="UniProtKB-KW"/>
</dbReference>
<dbReference type="Gene3D" id="1.10.10.10">
    <property type="entry name" value="Winged helix-like DNA-binding domain superfamily/Winged helix DNA-binding domain"/>
    <property type="match status" value="1"/>
</dbReference>
<dbReference type="PANTHER" id="PTHR33154:SF12">
    <property type="entry name" value="TRANSCRIPTIONAL REGULATORY PROTEIN"/>
    <property type="match status" value="1"/>
</dbReference>
<dbReference type="SMART" id="SM00418">
    <property type="entry name" value="HTH_ARSR"/>
    <property type="match status" value="1"/>
</dbReference>
<sequence length="99" mass="10617">MTELRLESVLAALADPVRLALVRVLAGQGESACYHAAHQAGLTISRSTVSHHLRILRNAGVISQRVEGTARIVRLREDDLAACFPGLLEAVLNAPAPRD</sequence>
<comment type="caution">
    <text evidence="5">The sequence shown here is derived from an EMBL/GenBank/DDBJ whole genome shotgun (WGS) entry which is preliminary data.</text>
</comment>
<feature type="domain" description="HTH arsR-type" evidence="4">
    <location>
        <begin position="1"/>
        <end position="95"/>
    </location>
</feature>
<dbReference type="InterPro" id="IPR011991">
    <property type="entry name" value="ArsR-like_HTH"/>
</dbReference>
<name>A0A3E0GXA5_9PSEU</name>
<accession>A0A3E0GXA5</accession>
<dbReference type="InterPro" id="IPR051081">
    <property type="entry name" value="HTH_MetalResp_TranReg"/>
</dbReference>
<dbReference type="AlphaFoldDB" id="A0A3E0GXA5"/>
<dbReference type="PROSITE" id="PS50987">
    <property type="entry name" value="HTH_ARSR_2"/>
    <property type="match status" value="1"/>
</dbReference>
<gene>
    <name evidence="5" type="ORF">BCF44_121120</name>
</gene>
<proteinExistence type="predicted"/>
<dbReference type="SUPFAM" id="SSF46785">
    <property type="entry name" value="Winged helix' DNA-binding domain"/>
    <property type="match status" value="1"/>
</dbReference>
<dbReference type="InterPro" id="IPR001845">
    <property type="entry name" value="HTH_ArsR_DNA-bd_dom"/>
</dbReference>
<protein>
    <submittedName>
        <fullName evidence="5">DNA-binding transcriptional ArsR family regulator</fullName>
    </submittedName>
</protein>
<reference evidence="5 6" key="1">
    <citation type="submission" date="2018-08" db="EMBL/GenBank/DDBJ databases">
        <title>Genomic Encyclopedia of Archaeal and Bacterial Type Strains, Phase II (KMG-II): from individual species to whole genera.</title>
        <authorList>
            <person name="Goeker M."/>
        </authorList>
    </citation>
    <scope>NUCLEOTIDE SEQUENCE [LARGE SCALE GENOMIC DNA]</scope>
    <source>
        <strain evidence="5 6">DSM 45791</strain>
    </source>
</reference>
<dbReference type="Pfam" id="PF01022">
    <property type="entry name" value="HTH_5"/>
    <property type="match status" value="1"/>
</dbReference>
<evidence type="ECO:0000259" key="4">
    <source>
        <dbReference type="PROSITE" id="PS50987"/>
    </source>
</evidence>